<feature type="region of interest" description="Disordered" evidence="2">
    <location>
        <begin position="160"/>
        <end position="185"/>
    </location>
</feature>
<dbReference type="AlphaFoldDB" id="A0ABD4T8A8"/>
<reference evidence="3 4" key="1">
    <citation type="journal article" date="2015" name="Genome Announc.">
        <title>Draft Genome Sequence of Filamentous Marine Cyanobacterium Lyngbya confervoides Strain BDU141951.</title>
        <authorList>
            <person name="Chandrababunaidu M.M."/>
            <person name="Sen D."/>
            <person name="Tripathy S."/>
        </authorList>
    </citation>
    <scope>NUCLEOTIDE SEQUENCE [LARGE SCALE GENOMIC DNA]</scope>
    <source>
        <strain evidence="3 4">BDU141951</strain>
    </source>
</reference>
<accession>A0ABD4T8A8</accession>
<dbReference type="RefSeq" id="WP_166277157.1">
    <property type="nucleotide sequence ID" value="NZ_JTHE03000104.1"/>
</dbReference>
<keyword evidence="4" id="KW-1185">Reference proteome</keyword>
<evidence type="ECO:0000313" key="3">
    <source>
        <dbReference type="EMBL" id="MCM1984817.1"/>
    </source>
</evidence>
<dbReference type="Proteomes" id="UP000031561">
    <property type="component" value="Unassembled WGS sequence"/>
</dbReference>
<feature type="coiled-coil region" evidence="1">
    <location>
        <begin position="118"/>
        <end position="152"/>
    </location>
</feature>
<dbReference type="EMBL" id="JTHE03000104">
    <property type="protein sequence ID" value="MCM1984817.1"/>
    <property type="molecule type" value="Genomic_DNA"/>
</dbReference>
<comment type="caution">
    <text evidence="3">The sequence shown here is derived from an EMBL/GenBank/DDBJ whole genome shotgun (WGS) entry which is preliminary data.</text>
</comment>
<proteinExistence type="predicted"/>
<evidence type="ECO:0000256" key="2">
    <source>
        <dbReference type="SAM" id="MobiDB-lite"/>
    </source>
</evidence>
<name>A0ABD4T8A8_9CYAN</name>
<evidence type="ECO:0000256" key="1">
    <source>
        <dbReference type="SAM" id="Coils"/>
    </source>
</evidence>
<protein>
    <submittedName>
        <fullName evidence="3">Uncharacterized protein</fullName>
    </submittedName>
</protein>
<sequence>MSKHLQSSLALKYLFLYSLLGYSAFLATQGQVNASGAILGGSVALYSLQKSSWDQSENQSEETEELQRQLLERQHELEYYKFKLIEADVRSGFQNLVNQNKLEIHHLQTENHDVAETLNHQQQENQSKAQTISFLESENTRLKEQIAKMEKDRLLTLKRSLKQDPLLRPQEEAAPDSNSSQPLSQ</sequence>
<keyword evidence="1" id="KW-0175">Coiled coil</keyword>
<evidence type="ECO:0000313" key="4">
    <source>
        <dbReference type="Proteomes" id="UP000031561"/>
    </source>
</evidence>
<organism evidence="3 4">
    <name type="scientific">Lyngbya confervoides BDU141951</name>
    <dbReference type="NCBI Taxonomy" id="1574623"/>
    <lineage>
        <taxon>Bacteria</taxon>
        <taxon>Bacillati</taxon>
        <taxon>Cyanobacteriota</taxon>
        <taxon>Cyanophyceae</taxon>
        <taxon>Oscillatoriophycideae</taxon>
        <taxon>Oscillatoriales</taxon>
        <taxon>Microcoleaceae</taxon>
        <taxon>Lyngbya</taxon>
    </lineage>
</organism>
<feature type="compositionally biased region" description="Polar residues" evidence="2">
    <location>
        <begin position="176"/>
        <end position="185"/>
    </location>
</feature>
<gene>
    <name evidence="3" type="ORF">QQ91_0018505</name>
</gene>